<name>A0ABS7FM26_9ACTN</name>
<dbReference type="PROSITE" id="PS50206">
    <property type="entry name" value="RHODANESE_3"/>
    <property type="match status" value="1"/>
</dbReference>
<evidence type="ECO:0000313" key="6">
    <source>
        <dbReference type="EMBL" id="MBW8481285.1"/>
    </source>
</evidence>
<feature type="domain" description="NodB homology" evidence="5">
    <location>
        <begin position="91"/>
        <end position="271"/>
    </location>
</feature>
<dbReference type="CDD" id="cd10917">
    <property type="entry name" value="CE4_NodB_like_6s_7s"/>
    <property type="match status" value="1"/>
</dbReference>
<evidence type="ECO:0000256" key="1">
    <source>
        <dbReference type="ARBA" id="ARBA00022723"/>
    </source>
</evidence>
<dbReference type="PROSITE" id="PS51318">
    <property type="entry name" value="TAT"/>
    <property type="match status" value="1"/>
</dbReference>
<evidence type="ECO:0000259" key="5">
    <source>
        <dbReference type="PROSITE" id="PS51677"/>
    </source>
</evidence>
<keyword evidence="2" id="KW-0378">Hydrolase</keyword>
<dbReference type="PANTHER" id="PTHR10587">
    <property type="entry name" value="GLYCOSYL TRANSFERASE-RELATED"/>
    <property type="match status" value="1"/>
</dbReference>
<protein>
    <submittedName>
        <fullName evidence="6">Polysaccharide deacetylase family protein</fullName>
    </submittedName>
</protein>
<dbReference type="InterPro" id="IPR006311">
    <property type="entry name" value="TAT_signal"/>
</dbReference>
<reference evidence="6 7" key="1">
    <citation type="submission" date="2021-07" db="EMBL/GenBank/DDBJ databases">
        <title>Actinomadura sp. PM05-2 isolated from lichen.</title>
        <authorList>
            <person name="Somphong A."/>
            <person name="Phongsopitanun W."/>
            <person name="Tanasupawat S."/>
            <person name="Peongsungnone V."/>
        </authorList>
    </citation>
    <scope>NUCLEOTIDE SEQUENCE [LARGE SCALE GENOMIC DNA]</scope>
    <source>
        <strain evidence="6 7">PM05-2</strain>
    </source>
</reference>
<sequence length="273" mass="29165">MGEDGGALSRRRFLAVAGTAGVTGASLLAAGAACGGEETARRSAARRRMSVAAPSPPPRQAPPPSWTRAPLTAAHRPVFDLRQVLPAPPPNAIALTIDDGPHPEWTPRMLDLLARHGVPATFSVIGAEVKRFPKLVERIAAAGHQVANHTMHHPSPFAALPHARIRAEMAEARVRIEDAAGYAPRFFRSPGGDWNAYTYDQCAEQGMIPIDWDVDPRDWATPGARHIERALLKAGPGDIVLCHDGGGDRAQTIAALSRALPALKRRGLTFVSL</sequence>
<feature type="region of interest" description="Disordered" evidence="3">
    <location>
        <begin position="36"/>
        <end position="69"/>
    </location>
</feature>
<dbReference type="InterPro" id="IPR002509">
    <property type="entry name" value="NODB_dom"/>
</dbReference>
<dbReference type="InterPro" id="IPR050248">
    <property type="entry name" value="Polysacc_deacetylase_ArnD"/>
</dbReference>
<gene>
    <name evidence="6" type="ORF">K1Y72_02805</name>
</gene>
<keyword evidence="1" id="KW-0479">Metal-binding</keyword>
<dbReference type="Pfam" id="PF01522">
    <property type="entry name" value="Polysacc_deac_1"/>
    <property type="match status" value="1"/>
</dbReference>
<evidence type="ECO:0000259" key="4">
    <source>
        <dbReference type="PROSITE" id="PS50206"/>
    </source>
</evidence>
<dbReference type="PANTHER" id="PTHR10587:SF133">
    <property type="entry name" value="CHITIN DEACETYLASE 1-RELATED"/>
    <property type="match status" value="1"/>
</dbReference>
<dbReference type="Gene3D" id="3.20.20.370">
    <property type="entry name" value="Glycoside hydrolase/deacetylase"/>
    <property type="match status" value="1"/>
</dbReference>
<evidence type="ECO:0000256" key="2">
    <source>
        <dbReference type="ARBA" id="ARBA00022801"/>
    </source>
</evidence>
<dbReference type="Proteomes" id="UP000774570">
    <property type="component" value="Unassembled WGS sequence"/>
</dbReference>
<feature type="domain" description="Rhodanese" evidence="4">
    <location>
        <begin position="192"/>
        <end position="260"/>
    </location>
</feature>
<dbReference type="PROSITE" id="PS51677">
    <property type="entry name" value="NODB"/>
    <property type="match status" value="1"/>
</dbReference>
<comment type="caution">
    <text evidence="6">The sequence shown here is derived from an EMBL/GenBank/DDBJ whole genome shotgun (WGS) entry which is preliminary data.</text>
</comment>
<dbReference type="InterPro" id="IPR001763">
    <property type="entry name" value="Rhodanese-like_dom"/>
</dbReference>
<dbReference type="SUPFAM" id="SSF88713">
    <property type="entry name" value="Glycoside hydrolase/deacetylase"/>
    <property type="match status" value="1"/>
</dbReference>
<dbReference type="InterPro" id="IPR011330">
    <property type="entry name" value="Glyco_hydro/deAcase_b/a-brl"/>
</dbReference>
<accession>A0ABS7FM26</accession>
<organism evidence="6 7">
    <name type="scientific">Actinomadura parmotrematis</name>
    <dbReference type="NCBI Taxonomy" id="2864039"/>
    <lineage>
        <taxon>Bacteria</taxon>
        <taxon>Bacillati</taxon>
        <taxon>Actinomycetota</taxon>
        <taxon>Actinomycetes</taxon>
        <taxon>Streptosporangiales</taxon>
        <taxon>Thermomonosporaceae</taxon>
        <taxon>Actinomadura</taxon>
    </lineage>
</organism>
<proteinExistence type="predicted"/>
<dbReference type="EMBL" id="JAIBOA010000002">
    <property type="protein sequence ID" value="MBW8481285.1"/>
    <property type="molecule type" value="Genomic_DNA"/>
</dbReference>
<dbReference type="RefSeq" id="WP_220162941.1">
    <property type="nucleotide sequence ID" value="NZ_JAIBOA010000002.1"/>
</dbReference>
<evidence type="ECO:0000313" key="7">
    <source>
        <dbReference type="Proteomes" id="UP000774570"/>
    </source>
</evidence>
<keyword evidence="7" id="KW-1185">Reference proteome</keyword>
<feature type="compositionally biased region" description="Pro residues" evidence="3">
    <location>
        <begin position="54"/>
        <end position="65"/>
    </location>
</feature>
<evidence type="ECO:0000256" key="3">
    <source>
        <dbReference type="SAM" id="MobiDB-lite"/>
    </source>
</evidence>